<dbReference type="SUPFAM" id="SSF52058">
    <property type="entry name" value="L domain-like"/>
    <property type="match status" value="1"/>
</dbReference>
<evidence type="ECO:0000313" key="9">
    <source>
        <dbReference type="RefSeq" id="XP_041446683.1"/>
    </source>
</evidence>
<evidence type="ECO:0000256" key="2">
    <source>
        <dbReference type="ARBA" id="ARBA00022737"/>
    </source>
</evidence>
<sequence>MRTVVLIILLLFITEWTTCTQEEHASTSKSKKRKIQNRRRRVLSKSPNAKQLMTKPLTTPIPEGLMPVFNADDAKVHVLQTILGVNEQAPTYNILPVKKGHCTVNGMVMFENAVWSPKPCITCMCSNGKEICDEIICPILTCPITLTHEGECCPVCSNTVHHHQPVQVPNTILLENVPEFSGDSSEPNNLNDLVILKAPKTQEDMDELFKTEEEKNSKREKLEAKKLKQKKKKEDQKRQSEEKRKKQKAREKEKESEEKRKAHEEEKVRKKEEQREREEEMKRIEEKKREELNALQRLQKEKEEQEKYEEDDDEEGDDDEEEEYILRGDVFRISPRFPGSRQSAVIHHPPLPSGCFISETTVSCSNAKLKQIPAISDPDVKSIELTDNAITAIPKEAFNGMPNLERIDLTRNSLTSNGIDSQAFKSLKKLNRLYLDGNLLNHMLTELPSSLEELKLNDNKLEGLKRHSMEDLTNLITLEMEGNQLSEGNVSPLAFKPLKHLAYLRLGKNKFRTIPQGLPVSIEELHLESNEIEEIVETSFNHTKNLHTVVLRHNKLEESRIDPLTWIFHKNLESIDLSYNKLYQVPSYLPKSLQHLVLVGNQIERIPGYVFAHLNPGLEYLYLSFNKLDNDGIDTASFYGAYHSLREMFLDHNGLQNVPTGIEYMTDLHILRLNNNKIRSVSPYCICSAEEEGDSSLEELHLENNLINTREISPYVFFCIRSYSSVILKPQKVK</sequence>
<dbReference type="GO" id="GO:0005576">
    <property type="term" value="C:extracellular region"/>
    <property type="evidence" value="ECO:0007669"/>
    <property type="project" value="UniProtKB-SubCell"/>
</dbReference>
<dbReference type="RefSeq" id="XP_041446684.1">
    <property type="nucleotide sequence ID" value="XM_041590750.1"/>
</dbReference>
<dbReference type="InterPro" id="IPR043184">
    <property type="entry name" value="ECM2"/>
</dbReference>
<evidence type="ECO:0000313" key="8">
    <source>
        <dbReference type="RefSeq" id="XP_041446682.1"/>
    </source>
</evidence>
<dbReference type="Proteomes" id="UP000186698">
    <property type="component" value="Chromosome 4L"/>
</dbReference>
<proteinExistence type="predicted"/>
<dbReference type="GO" id="GO:0031012">
    <property type="term" value="C:extracellular matrix"/>
    <property type="evidence" value="ECO:0000318"/>
    <property type="project" value="GO_Central"/>
</dbReference>
<dbReference type="FunFam" id="3.80.10.10:FF:000772">
    <property type="entry name" value="Extracellular matrix protein 2"/>
    <property type="match status" value="1"/>
</dbReference>
<keyword evidence="1" id="KW-0433">Leucine-rich repeat</keyword>
<organism evidence="6 8">
    <name type="scientific">Xenopus laevis</name>
    <name type="common">African clawed frog</name>
    <dbReference type="NCBI Taxonomy" id="8355"/>
    <lineage>
        <taxon>Eukaryota</taxon>
        <taxon>Metazoa</taxon>
        <taxon>Chordata</taxon>
        <taxon>Craniata</taxon>
        <taxon>Vertebrata</taxon>
        <taxon>Euteleostomi</taxon>
        <taxon>Amphibia</taxon>
        <taxon>Batrachia</taxon>
        <taxon>Anura</taxon>
        <taxon>Pipoidea</taxon>
        <taxon>Pipidae</taxon>
        <taxon>Xenopodinae</taxon>
        <taxon>Xenopus</taxon>
        <taxon>Xenopus</taxon>
    </lineage>
</organism>
<dbReference type="InterPro" id="IPR003591">
    <property type="entry name" value="Leu-rich_rpt_typical-subtyp"/>
</dbReference>
<dbReference type="Pfam" id="PF00093">
    <property type="entry name" value="VWC"/>
    <property type="match status" value="1"/>
</dbReference>
<keyword evidence="4" id="KW-0732">Signal</keyword>
<dbReference type="PROSITE" id="PS50184">
    <property type="entry name" value="VWFC_2"/>
    <property type="match status" value="1"/>
</dbReference>
<dbReference type="InterPro" id="IPR001611">
    <property type="entry name" value="Leu-rich_rpt"/>
</dbReference>
<dbReference type="GO" id="GO:0010811">
    <property type="term" value="P:positive regulation of cell-substrate adhesion"/>
    <property type="evidence" value="ECO:0000318"/>
    <property type="project" value="GO_Central"/>
</dbReference>
<dbReference type="InterPro" id="IPR032675">
    <property type="entry name" value="LRR_dom_sf"/>
</dbReference>
<dbReference type="SUPFAM" id="SSF57603">
    <property type="entry name" value="FnI-like domain"/>
    <property type="match status" value="1"/>
</dbReference>
<reference evidence="7 8" key="1">
    <citation type="submission" date="2025-04" db="UniProtKB">
        <authorList>
            <consortium name="RefSeq"/>
        </authorList>
    </citation>
    <scope>IDENTIFICATION</scope>
    <source>
        <strain evidence="7 8">J_2021</strain>
        <tissue evidence="7 8">Erythrocytes</tissue>
    </source>
</reference>
<dbReference type="OrthoDB" id="676979at2759"/>
<dbReference type="RefSeq" id="XP_041446681.1">
    <property type="nucleotide sequence ID" value="XM_041590747.1"/>
</dbReference>
<dbReference type="PROSITE" id="PS51450">
    <property type="entry name" value="LRR"/>
    <property type="match status" value="1"/>
</dbReference>
<protein>
    <submittedName>
        <fullName evidence="7 8">Extracellular matrix protein 2</fullName>
    </submittedName>
</protein>
<dbReference type="Pfam" id="PF13855">
    <property type="entry name" value="LRR_8"/>
    <property type="match status" value="2"/>
</dbReference>
<feature type="region of interest" description="Disordered" evidence="3">
    <location>
        <begin position="296"/>
        <end position="321"/>
    </location>
</feature>
<dbReference type="Gene3D" id="3.80.10.10">
    <property type="entry name" value="Ribonuclease Inhibitor"/>
    <property type="match status" value="3"/>
</dbReference>
<dbReference type="RefSeq" id="XP_041446682.1">
    <property type="nucleotide sequence ID" value="XM_041590748.1"/>
</dbReference>
<evidence type="ECO:0000256" key="1">
    <source>
        <dbReference type="ARBA" id="ARBA00022614"/>
    </source>
</evidence>
<evidence type="ECO:0000313" key="7">
    <source>
        <dbReference type="RefSeq" id="XP_041446681.1"/>
    </source>
</evidence>
<evidence type="ECO:0000256" key="3">
    <source>
        <dbReference type="SAM" id="MobiDB-lite"/>
    </source>
</evidence>
<dbReference type="GO" id="GO:0008201">
    <property type="term" value="F:heparin binding"/>
    <property type="evidence" value="ECO:0000318"/>
    <property type="project" value="GO_Central"/>
</dbReference>
<dbReference type="GeneID" id="108713432"/>
<dbReference type="InterPro" id="IPR001007">
    <property type="entry name" value="VWF_dom"/>
</dbReference>
<feature type="chain" id="PRO_5044692504" evidence="4">
    <location>
        <begin position="20"/>
        <end position="734"/>
    </location>
</feature>
<dbReference type="GO" id="GO:0070052">
    <property type="term" value="F:collagen V binding"/>
    <property type="evidence" value="ECO:0000318"/>
    <property type="project" value="GO_Central"/>
</dbReference>
<dbReference type="CTD" id="108713432"/>
<dbReference type="SMART" id="SM00214">
    <property type="entry name" value="VWC"/>
    <property type="match status" value="1"/>
</dbReference>
<feature type="region of interest" description="Disordered" evidence="3">
    <location>
        <begin position="23"/>
        <end position="49"/>
    </location>
</feature>
<dbReference type="PANTHER" id="PTHR46544">
    <property type="entry name" value="EXTRACELLULAR MATRIX PROTEIN 2-RELATED"/>
    <property type="match status" value="1"/>
</dbReference>
<dbReference type="SMART" id="SM00369">
    <property type="entry name" value="LRR_TYP"/>
    <property type="match status" value="10"/>
</dbReference>
<accession>A0A8J1MY11</accession>
<feature type="domain" description="VWFC" evidence="5">
    <location>
        <begin position="100"/>
        <end position="157"/>
    </location>
</feature>
<dbReference type="Gene3D" id="6.20.200.20">
    <property type="match status" value="1"/>
</dbReference>
<dbReference type="GO" id="GO:0030198">
    <property type="term" value="P:extracellular matrix organization"/>
    <property type="evidence" value="ECO:0000318"/>
    <property type="project" value="GO_Central"/>
</dbReference>
<evidence type="ECO:0000313" key="6">
    <source>
        <dbReference type="Proteomes" id="UP000186698"/>
    </source>
</evidence>
<feature type="region of interest" description="Disordered" evidence="3">
    <location>
        <begin position="210"/>
        <end position="282"/>
    </location>
</feature>
<feature type="compositionally biased region" description="Basic and acidic residues" evidence="3">
    <location>
        <begin position="296"/>
        <end position="305"/>
    </location>
</feature>
<keyword evidence="2" id="KW-0677">Repeat</keyword>
<dbReference type="RefSeq" id="XP_041446683.1">
    <property type="nucleotide sequence ID" value="XM_041590749.1"/>
</dbReference>
<dbReference type="KEGG" id="xla:108713432"/>
<dbReference type="PROSITE" id="PS01208">
    <property type="entry name" value="VWFC_1"/>
    <property type="match status" value="1"/>
</dbReference>
<feature type="compositionally biased region" description="Acidic residues" evidence="3">
    <location>
        <begin position="306"/>
        <end position="321"/>
    </location>
</feature>
<keyword evidence="6" id="KW-1185">Reference proteome</keyword>
<evidence type="ECO:0000256" key="4">
    <source>
        <dbReference type="SAM" id="SignalP"/>
    </source>
</evidence>
<dbReference type="FunFam" id="3.80.10.10:FF:000130">
    <property type="entry name" value="extracellular matrix protein 2 isoform X1"/>
    <property type="match status" value="1"/>
</dbReference>
<feature type="compositionally biased region" description="Basic residues" evidence="3">
    <location>
        <begin position="29"/>
        <end position="43"/>
    </location>
</feature>
<gene>
    <name evidence="7 8 9 10" type="primary">ecm2.1.L</name>
</gene>
<evidence type="ECO:0000259" key="5">
    <source>
        <dbReference type="PROSITE" id="PS50184"/>
    </source>
</evidence>
<evidence type="ECO:0000313" key="10">
    <source>
        <dbReference type="RefSeq" id="XP_041446684.1"/>
    </source>
</evidence>
<dbReference type="AlphaFoldDB" id="A0A8J1MY11"/>
<dbReference type="PANTHER" id="PTHR46544:SF1">
    <property type="entry name" value="EXTRACELLULAR MATRIX PROTEIN 2"/>
    <property type="match status" value="1"/>
</dbReference>
<name>A0A8J1MY11_XENLA</name>
<dbReference type="FunFam" id="3.80.10.10:FF:000284">
    <property type="entry name" value="extracellular matrix protein 2 isoform X1"/>
    <property type="match status" value="1"/>
</dbReference>
<feature type="signal peptide" evidence="4">
    <location>
        <begin position="1"/>
        <end position="19"/>
    </location>
</feature>